<dbReference type="SUPFAM" id="SSF53187">
    <property type="entry name" value="Zn-dependent exopeptidases"/>
    <property type="match status" value="1"/>
</dbReference>
<organism evidence="2 3">
    <name type="scientific">Nocardioides fonticola</name>
    <dbReference type="NCBI Taxonomy" id="450363"/>
    <lineage>
        <taxon>Bacteria</taxon>
        <taxon>Bacillati</taxon>
        <taxon>Actinomycetota</taxon>
        <taxon>Actinomycetes</taxon>
        <taxon>Propionibacteriales</taxon>
        <taxon>Nocardioidaceae</taxon>
        <taxon>Nocardioides</taxon>
    </lineage>
</organism>
<dbReference type="EMBL" id="BAAAZH010000017">
    <property type="protein sequence ID" value="GAA4120820.1"/>
    <property type="molecule type" value="Genomic_DNA"/>
</dbReference>
<keyword evidence="3" id="KW-1185">Reference proteome</keyword>
<dbReference type="InterPro" id="IPR006311">
    <property type="entry name" value="TAT_signal"/>
</dbReference>
<accession>A0ABP7XKC7</accession>
<reference evidence="3" key="1">
    <citation type="journal article" date="2019" name="Int. J. Syst. Evol. Microbiol.">
        <title>The Global Catalogue of Microorganisms (GCM) 10K type strain sequencing project: providing services to taxonomists for standard genome sequencing and annotation.</title>
        <authorList>
            <consortium name="The Broad Institute Genomics Platform"/>
            <consortium name="The Broad Institute Genome Sequencing Center for Infectious Disease"/>
            <person name="Wu L."/>
            <person name="Ma J."/>
        </authorList>
    </citation>
    <scope>NUCLEOTIDE SEQUENCE [LARGE SCALE GENOMIC DNA]</scope>
    <source>
        <strain evidence="3">JCM 16703</strain>
    </source>
</reference>
<proteinExistence type="predicted"/>
<sequence length="533" mass="57043">MIVTQNMSDVTPATTPSAALSRRGVVAAVPTLGALALGAAVLPSSAALATAPRDRLLPGRASMMRTVEHLVSLAPRATGTPGGRRAAEYVAERFRRAGLDEVYIEPSVSYSWEATEASLEIAGRRIRQHPVSFSFIGGPEATGRRTLGPGGLEAEVVDLGGLPLSALAGLGVAGKIVMVDLKFLTPLVALTPFMEFINDPDGGILDAQTLLSPNPYITTLPQTIDALQAAGAAGMIGVLADYFESDRYHNEYYRRSPMTIPGMWVTRREAARVRRLLAEEPTATMRMTTVRRKVVARQPIGILYGTERSPDAAPETVMVQSHHDSLGPGAVEDGTGTSQVVALAEYYGGLARRGRRSGKTLMFTTFDTHFTGYHAHMHFVDAYVKDPATPYRIVANLTIEHVAKKGRIGPDRSLQLLDEPEPRGYFENLSLPGKAMLIQALLDHDLGAATLLNATPLQPVGIPTDASFVMAAGVPTASLIAGPIYLYDEADDLDAVAQDQLVPVLRANRDIVDWMLATPSDRIGLLPAVPGLT</sequence>
<dbReference type="Gene3D" id="3.40.630.10">
    <property type="entry name" value="Zn peptidases"/>
    <property type="match status" value="1"/>
</dbReference>
<protein>
    <recommendedName>
        <fullName evidence="1">Peptidase M28 domain-containing protein</fullName>
    </recommendedName>
</protein>
<dbReference type="PROSITE" id="PS51318">
    <property type="entry name" value="TAT"/>
    <property type="match status" value="1"/>
</dbReference>
<evidence type="ECO:0000313" key="3">
    <source>
        <dbReference type="Proteomes" id="UP001501495"/>
    </source>
</evidence>
<dbReference type="InterPro" id="IPR007484">
    <property type="entry name" value="Peptidase_M28"/>
</dbReference>
<dbReference type="Proteomes" id="UP001501495">
    <property type="component" value="Unassembled WGS sequence"/>
</dbReference>
<dbReference type="Gene3D" id="3.50.30.30">
    <property type="match status" value="1"/>
</dbReference>
<evidence type="ECO:0000259" key="1">
    <source>
        <dbReference type="Pfam" id="PF04389"/>
    </source>
</evidence>
<feature type="domain" description="Peptidase M28" evidence="1">
    <location>
        <begin position="310"/>
        <end position="407"/>
    </location>
</feature>
<dbReference type="Pfam" id="PF04389">
    <property type="entry name" value="Peptidase_M28"/>
    <property type="match status" value="1"/>
</dbReference>
<name>A0ABP7XKC7_9ACTN</name>
<comment type="caution">
    <text evidence="2">The sequence shown here is derived from an EMBL/GenBank/DDBJ whole genome shotgun (WGS) entry which is preliminary data.</text>
</comment>
<evidence type="ECO:0000313" key="2">
    <source>
        <dbReference type="EMBL" id="GAA4120820.1"/>
    </source>
</evidence>
<gene>
    <name evidence="2" type="ORF">GCM10022215_24930</name>
</gene>